<dbReference type="PANTHER" id="PTHR24422:SF8">
    <property type="entry name" value="CHEMOTAXIS PROTEIN"/>
    <property type="match status" value="1"/>
</dbReference>
<evidence type="ECO:0000313" key="2">
    <source>
        <dbReference type="EMBL" id="MDJ1479570.1"/>
    </source>
</evidence>
<feature type="domain" description="CheR-type methyltransferase" evidence="1">
    <location>
        <begin position="1"/>
        <end position="273"/>
    </location>
</feature>
<dbReference type="Pfam" id="PF03705">
    <property type="entry name" value="CheR_N"/>
    <property type="match status" value="1"/>
</dbReference>
<name>A0AAE3QLA8_9BACT</name>
<dbReference type="SUPFAM" id="SSF53335">
    <property type="entry name" value="S-adenosyl-L-methionine-dependent methyltransferases"/>
    <property type="match status" value="1"/>
</dbReference>
<dbReference type="InterPro" id="IPR022642">
    <property type="entry name" value="CheR_C"/>
</dbReference>
<dbReference type="InterPro" id="IPR022641">
    <property type="entry name" value="CheR_N"/>
</dbReference>
<evidence type="ECO:0000313" key="3">
    <source>
        <dbReference type="Proteomes" id="UP001241110"/>
    </source>
</evidence>
<dbReference type="InterPro" id="IPR029063">
    <property type="entry name" value="SAM-dependent_MTases_sf"/>
</dbReference>
<dbReference type="PROSITE" id="PS50123">
    <property type="entry name" value="CHER"/>
    <property type="match status" value="1"/>
</dbReference>
<reference evidence="2" key="1">
    <citation type="submission" date="2023-05" db="EMBL/GenBank/DDBJ databases">
        <authorList>
            <person name="Zhang X."/>
        </authorList>
    </citation>
    <scope>NUCLEOTIDE SEQUENCE</scope>
    <source>
        <strain evidence="2">YF14B1</strain>
    </source>
</reference>
<dbReference type="Pfam" id="PF01739">
    <property type="entry name" value="CheR"/>
    <property type="match status" value="1"/>
</dbReference>
<sequence length="273" mass="31857">MQNTNQLTQEELDSLIRAIYGRYGLDFSNYEPLSLSRRINRIIAKYNLENSLGLWRKIIYDSSFIQCFIDEITVGLTEMFRNQDFWVKLRTEVLPVYESKENLSIWHAGCSTGEEVYSMAITLEEEEISSNVSIIATDLNSSSIRNARQGKFSSLYQKMYTDNYTAAQGKKELNAYYSLAEENMVFNKVSTHNIVFDQHNLVKDHMPQVFDMILCRNVMIYFDEILKMKVLKLFHDCLPEGGFLSIGYYDTLPKGYKDLFYTYDASCKIYQKI</sequence>
<proteinExistence type="predicted"/>
<dbReference type="RefSeq" id="WP_313975884.1">
    <property type="nucleotide sequence ID" value="NZ_JASJOS010000002.1"/>
</dbReference>
<dbReference type="InterPro" id="IPR000780">
    <property type="entry name" value="CheR_MeTrfase"/>
</dbReference>
<accession>A0AAE3QLA8</accession>
<dbReference type="Proteomes" id="UP001241110">
    <property type="component" value="Unassembled WGS sequence"/>
</dbReference>
<dbReference type="GO" id="GO:0008757">
    <property type="term" value="F:S-adenosylmethionine-dependent methyltransferase activity"/>
    <property type="evidence" value="ECO:0007669"/>
    <property type="project" value="InterPro"/>
</dbReference>
<evidence type="ECO:0000259" key="1">
    <source>
        <dbReference type="PROSITE" id="PS50123"/>
    </source>
</evidence>
<protein>
    <submittedName>
        <fullName evidence="2">Protein-glutamate O-methyltransferase CheR</fullName>
    </submittedName>
</protein>
<comment type="caution">
    <text evidence="2">The sequence shown here is derived from an EMBL/GenBank/DDBJ whole genome shotgun (WGS) entry which is preliminary data.</text>
</comment>
<dbReference type="PANTHER" id="PTHR24422">
    <property type="entry name" value="CHEMOTAXIS PROTEIN METHYLTRANSFERASE"/>
    <property type="match status" value="1"/>
</dbReference>
<dbReference type="SMART" id="SM00138">
    <property type="entry name" value="MeTrc"/>
    <property type="match status" value="1"/>
</dbReference>
<organism evidence="2 3">
    <name type="scientific">Xanthocytophaga flava</name>
    <dbReference type="NCBI Taxonomy" id="3048013"/>
    <lineage>
        <taxon>Bacteria</taxon>
        <taxon>Pseudomonadati</taxon>
        <taxon>Bacteroidota</taxon>
        <taxon>Cytophagia</taxon>
        <taxon>Cytophagales</taxon>
        <taxon>Rhodocytophagaceae</taxon>
        <taxon>Xanthocytophaga</taxon>
    </lineage>
</organism>
<dbReference type="AlphaFoldDB" id="A0AAE3QLA8"/>
<gene>
    <name evidence="2" type="ORF">QNI16_03680</name>
</gene>
<dbReference type="EMBL" id="JASJOS010000002">
    <property type="protein sequence ID" value="MDJ1479570.1"/>
    <property type="molecule type" value="Genomic_DNA"/>
</dbReference>
<dbReference type="Gene3D" id="3.40.50.150">
    <property type="entry name" value="Vaccinia Virus protein VP39"/>
    <property type="match status" value="1"/>
</dbReference>
<dbReference type="SUPFAM" id="SSF47757">
    <property type="entry name" value="Chemotaxis receptor methyltransferase CheR, N-terminal domain"/>
    <property type="match status" value="1"/>
</dbReference>
<dbReference type="InterPro" id="IPR050903">
    <property type="entry name" value="Bact_Chemotaxis_MeTrfase"/>
</dbReference>
<dbReference type="PRINTS" id="PR00996">
    <property type="entry name" value="CHERMTFRASE"/>
</dbReference>